<dbReference type="Proteomes" id="UP001642483">
    <property type="component" value="Unassembled WGS sequence"/>
</dbReference>
<protein>
    <submittedName>
        <fullName evidence="2">Uncharacterized protein</fullName>
    </submittedName>
</protein>
<name>A0ABP0FLW4_CLALP</name>
<comment type="caution">
    <text evidence="2">The sequence shown here is derived from an EMBL/GenBank/DDBJ whole genome shotgun (WGS) entry which is preliminary data.</text>
</comment>
<evidence type="ECO:0000313" key="2">
    <source>
        <dbReference type="EMBL" id="CAK8680639.1"/>
    </source>
</evidence>
<evidence type="ECO:0000256" key="1">
    <source>
        <dbReference type="SAM" id="MobiDB-lite"/>
    </source>
</evidence>
<keyword evidence="3" id="KW-1185">Reference proteome</keyword>
<dbReference type="EMBL" id="CAWYQH010000075">
    <property type="protein sequence ID" value="CAK8680639.1"/>
    <property type="molecule type" value="Genomic_DNA"/>
</dbReference>
<evidence type="ECO:0000313" key="3">
    <source>
        <dbReference type="Proteomes" id="UP001642483"/>
    </source>
</evidence>
<feature type="compositionally biased region" description="Basic and acidic residues" evidence="1">
    <location>
        <begin position="250"/>
        <end position="261"/>
    </location>
</feature>
<feature type="region of interest" description="Disordered" evidence="1">
    <location>
        <begin position="68"/>
        <end position="88"/>
    </location>
</feature>
<sequence>MTTGRINQVAIRSKRGCCGTTGAPRFFSHVLPCTSLLKPLRSAGLARAPKTAIPDAAGDSSAILAPRHADSLPLDPTDRSKTPAKHGRTARTALHLPIVPDANRDRFCFDSHSRRAFAHTTACSLNSSHRILQSPWYPRTASGSRDLAAGFGGLEGAWPLAVAAEPRPGRALRATRTVQTSTPRQKTFPRSKISALGQEKCAALGVWTLTFFGVDGKKFSESKTPTRAWMLSRVRKIRASTPPFEQEGQPTRESHLSDSRKVGSRHCQRAQRPPNFARRGRGTSASSLSRRDSDLEAFSHNPPDGSFAPMAYQPST</sequence>
<organism evidence="2 3">
    <name type="scientific">Clavelina lepadiformis</name>
    <name type="common">Light-bulb sea squirt</name>
    <name type="synonym">Ascidia lepadiformis</name>
    <dbReference type="NCBI Taxonomy" id="159417"/>
    <lineage>
        <taxon>Eukaryota</taxon>
        <taxon>Metazoa</taxon>
        <taxon>Chordata</taxon>
        <taxon>Tunicata</taxon>
        <taxon>Ascidiacea</taxon>
        <taxon>Aplousobranchia</taxon>
        <taxon>Clavelinidae</taxon>
        <taxon>Clavelina</taxon>
    </lineage>
</organism>
<proteinExistence type="predicted"/>
<reference evidence="2 3" key="1">
    <citation type="submission" date="2024-02" db="EMBL/GenBank/DDBJ databases">
        <authorList>
            <person name="Daric V."/>
            <person name="Darras S."/>
        </authorList>
    </citation>
    <scope>NUCLEOTIDE SEQUENCE [LARGE SCALE GENOMIC DNA]</scope>
</reference>
<accession>A0ABP0FLW4</accession>
<gene>
    <name evidence="2" type="ORF">CVLEPA_LOCUS10882</name>
</gene>
<feature type="region of interest" description="Disordered" evidence="1">
    <location>
        <begin position="240"/>
        <end position="316"/>
    </location>
</feature>